<dbReference type="Proteomes" id="UP000537890">
    <property type="component" value="Unassembled WGS sequence"/>
</dbReference>
<dbReference type="AlphaFoldDB" id="A0A7Z0MNB4"/>
<proteinExistence type="predicted"/>
<evidence type="ECO:0000256" key="1">
    <source>
        <dbReference type="SAM" id="MobiDB-lite"/>
    </source>
</evidence>
<feature type="region of interest" description="Disordered" evidence="1">
    <location>
        <begin position="42"/>
        <end position="69"/>
    </location>
</feature>
<reference evidence="2 3" key="1">
    <citation type="submission" date="2020-05" db="EMBL/GenBank/DDBJ databases">
        <title>Horizontal transmission and recombination maintain forever young bacterial symbiont genomes.</title>
        <authorList>
            <person name="Russell S.L."/>
            <person name="Pepper-Tunick E."/>
            <person name="Svedberg J."/>
            <person name="Byrne A."/>
            <person name="Ruelas Castillo J."/>
            <person name="Vollmers C."/>
            <person name="Beinart R.A."/>
            <person name="Corbett-Detig R."/>
        </authorList>
    </citation>
    <scope>NUCLEOTIDE SEQUENCE [LARGE SCALE GENOMIC DNA]</scope>
    <source>
        <strain evidence="2">4727-3</strain>
    </source>
</reference>
<comment type="caution">
    <text evidence="2">The sequence shown here is derived from an EMBL/GenBank/DDBJ whole genome shotgun (WGS) entry which is preliminary data.</text>
</comment>
<organism evidence="2 3">
    <name type="scientific">Candidatus Methanofishera endochildressiae</name>
    <dbReference type="NCBI Taxonomy" id="2738884"/>
    <lineage>
        <taxon>Bacteria</taxon>
        <taxon>Pseudomonadati</taxon>
        <taxon>Pseudomonadota</taxon>
        <taxon>Gammaproteobacteria</taxon>
        <taxon>Candidatus Methanofishera</taxon>
    </lineage>
</organism>
<name>A0A7Z0MNB4_9GAMM</name>
<protein>
    <submittedName>
        <fullName evidence="2">Uncharacterized protein</fullName>
    </submittedName>
</protein>
<sequence length="69" mass="7388">MDASRPISVVNEFVGRFWAKQINVIIAATLSGMTDISEITLGTGSQDFSGKKMVDDSRLKKGGHEGMAS</sequence>
<evidence type="ECO:0000313" key="3">
    <source>
        <dbReference type="Proteomes" id="UP000537890"/>
    </source>
</evidence>
<evidence type="ECO:0000313" key="2">
    <source>
        <dbReference type="EMBL" id="NYT46367.1"/>
    </source>
</evidence>
<feature type="compositionally biased region" description="Basic and acidic residues" evidence="1">
    <location>
        <begin position="49"/>
        <end position="69"/>
    </location>
</feature>
<dbReference type="EMBL" id="JACCHS010000001">
    <property type="protein sequence ID" value="NYT46367.1"/>
    <property type="molecule type" value="Genomic_DNA"/>
</dbReference>
<accession>A0A7Z0MNB4</accession>
<gene>
    <name evidence="2" type="ORF">H0A75_00215</name>
</gene>